<keyword evidence="3" id="KW-1185">Reference proteome</keyword>
<evidence type="ECO:0008006" key="4">
    <source>
        <dbReference type="Google" id="ProtNLM"/>
    </source>
</evidence>
<evidence type="ECO:0000256" key="1">
    <source>
        <dbReference type="SAM" id="MobiDB-lite"/>
    </source>
</evidence>
<evidence type="ECO:0000313" key="3">
    <source>
        <dbReference type="Proteomes" id="UP000812982"/>
    </source>
</evidence>
<sequence length="308" mass="34769">MGEILIGTEAIAAGVVTRHELQRWYRPVFRNVHAPKGQTLRLYDRTYAAWLWTHREGVVTGLAASALHGAEWVDDDIAIELIWDYIRTPPGITVRHERLADDEITCVAGIPVTTPARTAFDLGRFLPRRQALGRLDALMHACPFVTDDVLMLAERYRGARGVAMLKDVLPLVDGGAASLPESRLRLTYIDAGLPRPTTQIPILDEWGRVLRTVDMGWEEFQVASEYDGGQHQTDRAQYVKDLRVLPKLAQLGWDVMRVIKEDREHDVIERACRALRARGWDGRLCPPPRTAGRRTPPAETAFRQRKSA</sequence>
<accession>A0ABS6KTU8</accession>
<gene>
    <name evidence="2" type="ORF">FR943_24860</name>
</gene>
<feature type="region of interest" description="Disordered" evidence="1">
    <location>
        <begin position="286"/>
        <end position="308"/>
    </location>
</feature>
<dbReference type="EMBL" id="VOMB01000027">
    <property type="protein sequence ID" value="MBU9767054.1"/>
    <property type="molecule type" value="Genomic_DNA"/>
</dbReference>
<dbReference type="RefSeq" id="WP_217160920.1">
    <property type="nucleotide sequence ID" value="NZ_VOMB01000027.1"/>
</dbReference>
<organism evidence="2 3">
    <name type="scientific">[Mycobacterium] fortunisiensis</name>
    <dbReference type="NCBI Taxonomy" id="2600579"/>
    <lineage>
        <taxon>Bacteria</taxon>
        <taxon>Bacillati</taxon>
        <taxon>Actinomycetota</taxon>
        <taxon>Actinomycetes</taxon>
        <taxon>Mycobacteriales</taxon>
        <taxon>Mycobacteriaceae</taxon>
        <taxon>Mycolicibacterium</taxon>
    </lineage>
</organism>
<protein>
    <recommendedName>
        <fullName evidence="4">Cullin, a subunit of E3 ubiquitin ligase</fullName>
    </recommendedName>
</protein>
<comment type="caution">
    <text evidence="2">The sequence shown here is derived from an EMBL/GenBank/DDBJ whole genome shotgun (WGS) entry which is preliminary data.</text>
</comment>
<proteinExistence type="predicted"/>
<dbReference type="Proteomes" id="UP000812982">
    <property type="component" value="Unassembled WGS sequence"/>
</dbReference>
<name>A0ABS6KTU8_9MYCO</name>
<reference evidence="2 3" key="1">
    <citation type="journal article" date="2021" name="Sci. Rep.">
        <title>Phenotypic and genomic hallmarks of a novel, potentially pathogenic rapidly growing Mycobacterium species related to the Mycobacterium fortuitum complex.</title>
        <authorList>
            <person name="Gharbi R."/>
            <person name="Khanna V."/>
            <person name="Frigui W."/>
            <person name="Mhenni B."/>
            <person name="Brosch R."/>
            <person name="Mardassi H."/>
        </authorList>
    </citation>
    <scope>NUCLEOTIDE SEQUENCE [LARGE SCALE GENOMIC DNA]</scope>
    <source>
        <strain evidence="2 3">TNTM28</strain>
    </source>
</reference>
<evidence type="ECO:0000313" key="2">
    <source>
        <dbReference type="EMBL" id="MBU9767054.1"/>
    </source>
</evidence>